<dbReference type="GO" id="GO:0030014">
    <property type="term" value="C:CCR4-NOT complex"/>
    <property type="evidence" value="ECO:0007669"/>
    <property type="project" value="InterPro"/>
</dbReference>
<proteinExistence type="inferred from homology"/>
<keyword evidence="2" id="KW-0802">TPR repeat</keyword>
<keyword evidence="4" id="KW-1185">Reference proteome</keyword>
<dbReference type="Proteomes" id="UP000250321">
    <property type="component" value="Unassembled WGS sequence"/>
</dbReference>
<dbReference type="Gene3D" id="1.25.40.10">
    <property type="entry name" value="Tetratricopeptide repeat domain"/>
    <property type="match status" value="1"/>
</dbReference>
<name>A0A314UTY0_PRUYE</name>
<dbReference type="STRING" id="2094558.A0A314UTY0"/>
<accession>A0A314UTY0</accession>
<dbReference type="PANTHER" id="PTHR12979">
    <property type="entry name" value="CCR4-NOT TRANSCRIPTION COMPLEX SUBUNIT 10"/>
    <property type="match status" value="1"/>
</dbReference>
<dbReference type="InterPro" id="IPR011990">
    <property type="entry name" value="TPR-like_helical_dom_sf"/>
</dbReference>
<dbReference type="AlphaFoldDB" id="A0A314UTY0"/>
<organism evidence="3 4">
    <name type="scientific">Prunus yedoensis var. nudiflora</name>
    <dbReference type="NCBI Taxonomy" id="2094558"/>
    <lineage>
        <taxon>Eukaryota</taxon>
        <taxon>Viridiplantae</taxon>
        <taxon>Streptophyta</taxon>
        <taxon>Embryophyta</taxon>
        <taxon>Tracheophyta</taxon>
        <taxon>Spermatophyta</taxon>
        <taxon>Magnoliopsida</taxon>
        <taxon>eudicotyledons</taxon>
        <taxon>Gunneridae</taxon>
        <taxon>Pentapetalae</taxon>
        <taxon>rosids</taxon>
        <taxon>fabids</taxon>
        <taxon>Rosales</taxon>
        <taxon>Rosaceae</taxon>
        <taxon>Amygdaloideae</taxon>
        <taxon>Amygdaleae</taxon>
        <taxon>Prunus</taxon>
    </lineage>
</organism>
<dbReference type="InterPro" id="IPR039740">
    <property type="entry name" value="CNOT10"/>
</dbReference>
<dbReference type="InterPro" id="IPR019734">
    <property type="entry name" value="TPR_rpt"/>
</dbReference>
<dbReference type="PROSITE" id="PS50005">
    <property type="entry name" value="TPR"/>
    <property type="match status" value="1"/>
</dbReference>
<dbReference type="GO" id="GO:0017148">
    <property type="term" value="P:negative regulation of translation"/>
    <property type="evidence" value="ECO:0007669"/>
    <property type="project" value="TreeGrafter"/>
</dbReference>
<feature type="repeat" description="TPR" evidence="2">
    <location>
        <begin position="106"/>
        <end position="139"/>
    </location>
</feature>
<dbReference type="EMBL" id="PJQY01003002">
    <property type="protein sequence ID" value="PQM40987.1"/>
    <property type="molecule type" value="Genomic_DNA"/>
</dbReference>
<dbReference type="GO" id="GO:0006402">
    <property type="term" value="P:mRNA catabolic process"/>
    <property type="evidence" value="ECO:0007669"/>
    <property type="project" value="TreeGrafter"/>
</dbReference>
<comment type="caution">
    <text evidence="3">The sequence shown here is derived from an EMBL/GenBank/DDBJ whole genome shotgun (WGS) entry which is preliminary data.</text>
</comment>
<dbReference type="SUPFAM" id="SSF48452">
    <property type="entry name" value="TPR-like"/>
    <property type="match status" value="1"/>
</dbReference>
<dbReference type="PANTHER" id="PTHR12979:SF5">
    <property type="entry name" value="CCR4-NOT TRANSCRIPTION COMPLEX SUBUNIT 10"/>
    <property type="match status" value="1"/>
</dbReference>
<dbReference type="OrthoDB" id="25157at2759"/>
<evidence type="ECO:0000313" key="3">
    <source>
        <dbReference type="EMBL" id="PQM40987.1"/>
    </source>
</evidence>
<comment type="similarity">
    <text evidence="1">Belongs to the CNOT10 family.</text>
</comment>
<reference evidence="3 4" key="1">
    <citation type="submission" date="2018-02" db="EMBL/GenBank/DDBJ databases">
        <title>Draft genome of wild Prunus yedoensis var. nudiflora.</title>
        <authorList>
            <person name="Baek S."/>
            <person name="Kim J.-H."/>
            <person name="Choi K."/>
            <person name="Kim G.-B."/>
            <person name="Cho A."/>
            <person name="Jang H."/>
            <person name="Shin C.-H."/>
            <person name="Yu H.-J."/>
            <person name="Mun J.-H."/>
        </authorList>
    </citation>
    <scope>NUCLEOTIDE SEQUENCE [LARGE SCALE GENOMIC DNA]</scope>
    <source>
        <strain evidence="4">cv. Jeju island</strain>
        <tissue evidence="3">Leaf</tissue>
    </source>
</reference>
<evidence type="ECO:0000256" key="2">
    <source>
        <dbReference type="PROSITE-ProRule" id="PRU00339"/>
    </source>
</evidence>
<evidence type="ECO:0000313" key="4">
    <source>
        <dbReference type="Proteomes" id="UP000250321"/>
    </source>
</evidence>
<evidence type="ECO:0000256" key="1">
    <source>
        <dbReference type="ARBA" id="ARBA00010080"/>
    </source>
</evidence>
<gene>
    <name evidence="3" type="ORF">Pyn_24571</name>
</gene>
<protein>
    <submittedName>
        <fullName evidence="3">CCR4-NOT transcription complex subunit 10</fullName>
    </submittedName>
</protein>
<sequence>MKALSIARSLLELPECSRIYIFLGHVYAAEALCLLNRAKDAADHLMTYLSGGNNVDLPFSEEDSEQLQGVRAVDYEELNGGSMSAKSSSPEYTLGIVFLKPEEALASLYVNFAALYAMQGELDQARQFVAQALSMVPNSPEATLTAVYVDLKLGKSQEALAKLKQCSRVTFLPSGLTLNKAS</sequence>